<proteinExistence type="predicted"/>
<sequence length="59" mass="6990">MKTNYLIIFFSLLVCHCFICHSITYRRMLCKGESFVVPFFLALQRTPVNVLTPQYLIMK</sequence>
<dbReference type="AlphaFoldDB" id="A0A2P2PPV9"/>
<protein>
    <submittedName>
        <fullName evidence="1">Uncharacterized protein</fullName>
    </submittedName>
</protein>
<dbReference type="EMBL" id="GGEC01076259">
    <property type="protein sequence ID" value="MBX56743.1"/>
    <property type="molecule type" value="Transcribed_RNA"/>
</dbReference>
<evidence type="ECO:0000313" key="1">
    <source>
        <dbReference type="EMBL" id="MBX56743.1"/>
    </source>
</evidence>
<accession>A0A2P2PPV9</accession>
<reference evidence="1" key="1">
    <citation type="submission" date="2018-02" db="EMBL/GenBank/DDBJ databases">
        <title>Rhizophora mucronata_Transcriptome.</title>
        <authorList>
            <person name="Meera S.P."/>
            <person name="Sreeshan A."/>
            <person name="Augustine A."/>
        </authorList>
    </citation>
    <scope>NUCLEOTIDE SEQUENCE</scope>
    <source>
        <tissue evidence="1">Leaf</tissue>
    </source>
</reference>
<organism evidence="1">
    <name type="scientific">Rhizophora mucronata</name>
    <name type="common">Asiatic mangrove</name>
    <dbReference type="NCBI Taxonomy" id="61149"/>
    <lineage>
        <taxon>Eukaryota</taxon>
        <taxon>Viridiplantae</taxon>
        <taxon>Streptophyta</taxon>
        <taxon>Embryophyta</taxon>
        <taxon>Tracheophyta</taxon>
        <taxon>Spermatophyta</taxon>
        <taxon>Magnoliopsida</taxon>
        <taxon>eudicotyledons</taxon>
        <taxon>Gunneridae</taxon>
        <taxon>Pentapetalae</taxon>
        <taxon>rosids</taxon>
        <taxon>fabids</taxon>
        <taxon>Malpighiales</taxon>
        <taxon>Rhizophoraceae</taxon>
        <taxon>Rhizophora</taxon>
    </lineage>
</organism>
<name>A0A2P2PPV9_RHIMU</name>